<comment type="caution">
    <text evidence="5">The sequence shown here is derived from an EMBL/GenBank/DDBJ whole genome shotgun (WGS) entry which is preliminary data.</text>
</comment>
<dbReference type="Proteomes" id="UP001500683">
    <property type="component" value="Unassembled WGS sequence"/>
</dbReference>
<accession>A0ABP7UW22</accession>
<dbReference type="PANTHER" id="PTHR37042:SF4">
    <property type="entry name" value="OUTER MEMBRANE PROTEIN RV1973"/>
    <property type="match status" value="1"/>
</dbReference>
<evidence type="ECO:0000256" key="4">
    <source>
        <dbReference type="SAM" id="Phobius"/>
    </source>
</evidence>
<feature type="compositionally biased region" description="Low complexity" evidence="3">
    <location>
        <begin position="1"/>
        <end position="16"/>
    </location>
</feature>
<keyword evidence="6" id="KW-1185">Reference proteome</keyword>
<dbReference type="EMBL" id="BAAAZG010000001">
    <property type="protein sequence ID" value="GAA4054093.1"/>
    <property type="molecule type" value="Genomic_DNA"/>
</dbReference>
<feature type="transmembrane region" description="Helical" evidence="4">
    <location>
        <begin position="102"/>
        <end position="122"/>
    </location>
</feature>
<keyword evidence="4" id="KW-0812">Transmembrane</keyword>
<keyword evidence="4" id="KW-1133">Transmembrane helix</keyword>
<evidence type="ECO:0000256" key="2">
    <source>
        <dbReference type="ARBA" id="ARBA00023136"/>
    </source>
</evidence>
<evidence type="ECO:0000256" key="1">
    <source>
        <dbReference type="ARBA" id="ARBA00004370"/>
    </source>
</evidence>
<feature type="compositionally biased region" description="Basic and acidic residues" evidence="3">
    <location>
        <begin position="58"/>
        <end position="80"/>
    </location>
</feature>
<organism evidence="5 6">
    <name type="scientific">Actinomadura miaoliensis</name>
    <dbReference type="NCBI Taxonomy" id="430685"/>
    <lineage>
        <taxon>Bacteria</taxon>
        <taxon>Bacillati</taxon>
        <taxon>Actinomycetota</taxon>
        <taxon>Actinomycetes</taxon>
        <taxon>Streptosporangiales</taxon>
        <taxon>Thermomonosporaceae</taxon>
        <taxon>Actinomadura</taxon>
    </lineage>
</organism>
<name>A0ABP7UW22_9ACTN</name>
<sequence length="265" mass="28464">MPNTTEADTTTTSRADSPADEPGATSHDMRGDEPGEKSTDTSGENPAAEPGDDPGGGRADKPAQKPARNDADMSGQKRAEDSEDEVVPGGRRRWIPWGADPVQVIAIVLTVVAAVAAGWFGWSRYAARHDDSLRYAATRDQVLRSAEQGVQNLSTLDYRSLDRSLRAWQESATGDLYRDIVQGRAQFEQRVREARTVTAAKVLEAAVTELDEHAGKARVLVAVQITVTPPEGEPAVKKSRLVGELTRTADGWKISGLGQAPIANP</sequence>
<reference evidence="6" key="1">
    <citation type="journal article" date="2019" name="Int. J. Syst. Evol. Microbiol.">
        <title>The Global Catalogue of Microorganisms (GCM) 10K type strain sequencing project: providing services to taxonomists for standard genome sequencing and annotation.</title>
        <authorList>
            <consortium name="The Broad Institute Genomics Platform"/>
            <consortium name="The Broad Institute Genome Sequencing Center for Infectious Disease"/>
            <person name="Wu L."/>
            <person name="Ma J."/>
        </authorList>
    </citation>
    <scope>NUCLEOTIDE SEQUENCE [LARGE SCALE GENOMIC DNA]</scope>
    <source>
        <strain evidence="6">JCM 16702</strain>
    </source>
</reference>
<keyword evidence="2 4" id="KW-0472">Membrane</keyword>
<dbReference type="InterPro" id="IPR032710">
    <property type="entry name" value="NTF2-like_dom_sf"/>
</dbReference>
<comment type="subcellular location">
    <subcellularLocation>
        <location evidence="1">Membrane</location>
    </subcellularLocation>
</comment>
<protein>
    <recommendedName>
        <fullName evidence="7">Mce-associated membrane protein</fullName>
    </recommendedName>
</protein>
<evidence type="ECO:0000313" key="6">
    <source>
        <dbReference type="Proteomes" id="UP001500683"/>
    </source>
</evidence>
<feature type="compositionally biased region" description="Basic and acidic residues" evidence="3">
    <location>
        <begin position="27"/>
        <end position="39"/>
    </location>
</feature>
<evidence type="ECO:0000256" key="3">
    <source>
        <dbReference type="SAM" id="MobiDB-lite"/>
    </source>
</evidence>
<evidence type="ECO:0008006" key="7">
    <source>
        <dbReference type="Google" id="ProtNLM"/>
    </source>
</evidence>
<evidence type="ECO:0000313" key="5">
    <source>
        <dbReference type="EMBL" id="GAA4054093.1"/>
    </source>
</evidence>
<dbReference type="SUPFAM" id="SSF54427">
    <property type="entry name" value="NTF2-like"/>
    <property type="match status" value="1"/>
</dbReference>
<dbReference type="RefSeq" id="WP_344939110.1">
    <property type="nucleotide sequence ID" value="NZ_BAAAZG010000001.1"/>
</dbReference>
<proteinExistence type="predicted"/>
<feature type="region of interest" description="Disordered" evidence="3">
    <location>
        <begin position="1"/>
        <end position="91"/>
    </location>
</feature>
<dbReference type="PANTHER" id="PTHR37042">
    <property type="entry name" value="OUTER MEMBRANE PROTEIN RV1973"/>
    <property type="match status" value="1"/>
</dbReference>
<gene>
    <name evidence="5" type="ORF">GCM10022214_00900</name>
</gene>